<evidence type="ECO:0000313" key="1">
    <source>
        <dbReference type="EMBL" id="KAH0548982.1"/>
    </source>
</evidence>
<name>A0AAV7ICZ0_COTGL</name>
<proteinExistence type="predicted"/>
<organism evidence="1 2">
    <name type="scientific">Cotesia glomerata</name>
    <name type="common">Lepidopteran parasitic wasp</name>
    <name type="synonym">Apanteles glomeratus</name>
    <dbReference type="NCBI Taxonomy" id="32391"/>
    <lineage>
        <taxon>Eukaryota</taxon>
        <taxon>Metazoa</taxon>
        <taxon>Ecdysozoa</taxon>
        <taxon>Arthropoda</taxon>
        <taxon>Hexapoda</taxon>
        <taxon>Insecta</taxon>
        <taxon>Pterygota</taxon>
        <taxon>Neoptera</taxon>
        <taxon>Endopterygota</taxon>
        <taxon>Hymenoptera</taxon>
        <taxon>Apocrita</taxon>
        <taxon>Ichneumonoidea</taxon>
        <taxon>Braconidae</taxon>
        <taxon>Microgastrinae</taxon>
        <taxon>Cotesia</taxon>
    </lineage>
</organism>
<dbReference type="Proteomes" id="UP000826195">
    <property type="component" value="Unassembled WGS sequence"/>
</dbReference>
<evidence type="ECO:0000313" key="2">
    <source>
        <dbReference type="Proteomes" id="UP000826195"/>
    </source>
</evidence>
<dbReference type="EMBL" id="JAHXZJ010001864">
    <property type="protein sequence ID" value="KAH0548982.1"/>
    <property type="molecule type" value="Genomic_DNA"/>
</dbReference>
<keyword evidence="2" id="KW-1185">Reference proteome</keyword>
<gene>
    <name evidence="1" type="ORF">KQX54_004897</name>
</gene>
<protein>
    <submittedName>
        <fullName evidence="1">Uncharacterized protein</fullName>
    </submittedName>
</protein>
<dbReference type="AlphaFoldDB" id="A0AAV7ICZ0"/>
<sequence length="108" mass="12103">MMDTSEVIKNDVPRSRVLDCEKIVELTCIIKWFRESGLAQDEKITRIPMCESEEKRSLLMGLPGIIGPFDIINGALISADGGPRIDESELYCTENNNKTTREGGREIT</sequence>
<reference evidence="1 2" key="1">
    <citation type="journal article" date="2021" name="J. Hered.">
        <title>A chromosome-level genome assembly of the parasitoid wasp, Cotesia glomerata (Hymenoptera: Braconidae).</title>
        <authorList>
            <person name="Pinto B.J."/>
            <person name="Weis J.J."/>
            <person name="Gamble T."/>
            <person name="Ode P.J."/>
            <person name="Paul R."/>
            <person name="Zaspel J.M."/>
        </authorList>
    </citation>
    <scope>NUCLEOTIDE SEQUENCE [LARGE SCALE GENOMIC DNA]</scope>
    <source>
        <strain evidence="1">CgM1</strain>
    </source>
</reference>
<comment type="caution">
    <text evidence="1">The sequence shown here is derived from an EMBL/GenBank/DDBJ whole genome shotgun (WGS) entry which is preliminary data.</text>
</comment>
<accession>A0AAV7ICZ0</accession>